<feature type="transmembrane region" description="Helical" evidence="6">
    <location>
        <begin position="230"/>
        <end position="252"/>
    </location>
</feature>
<dbReference type="SUPFAM" id="SSF103473">
    <property type="entry name" value="MFS general substrate transporter"/>
    <property type="match status" value="1"/>
</dbReference>
<protein>
    <recommendedName>
        <fullName evidence="8">Major facilitator superfamily (MFS) profile domain-containing protein</fullName>
    </recommendedName>
</protein>
<feature type="non-terminal residue" evidence="7">
    <location>
        <position position="1"/>
    </location>
</feature>
<evidence type="ECO:0000256" key="2">
    <source>
        <dbReference type="ARBA" id="ARBA00022475"/>
    </source>
</evidence>
<evidence type="ECO:0000256" key="4">
    <source>
        <dbReference type="ARBA" id="ARBA00022989"/>
    </source>
</evidence>
<organism evidence="7">
    <name type="scientific">Spongospora subterranea</name>
    <dbReference type="NCBI Taxonomy" id="70186"/>
    <lineage>
        <taxon>Eukaryota</taxon>
        <taxon>Sar</taxon>
        <taxon>Rhizaria</taxon>
        <taxon>Endomyxa</taxon>
        <taxon>Phytomyxea</taxon>
        <taxon>Plasmodiophorida</taxon>
        <taxon>Plasmodiophoridae</taxon>
        <taxon>Spongospora</taxon>
    </lineage>
</organism>
<feature type="transmembrane region" description="Helical" evidence="6">
    <location>
        <begin position="157"/>
        <end position="180"/>
    </location>
</feature>
<comment type="subcellular location">
    <subcellularLocation>
        <location evidence="1">Cell membrane</location>
        <topology evidence="1">Multi-pass membrane protein</topology>
    </subcellularLocation>
</comment>
<accession>A0A0H5QXA5</accession>
<dbReference type="EMBL" id="HACM01005804">
    <property type="protein sequence ID" value="CRZ06246.1"/>
    <property type="molecule type" value="Transcribed_RNA"/>
</dbReference>
<keyword evidence="2" id="KW-1003">Cell membrane</keyword>
<keyword evidence="3 6" id="KW-0812">Transmembrane</keyword>
<dbReference type="Pfam" id="PF07690">
    <property type="entry name" value="MFS_1"/>
    <property type="match status" value="1"/>
</dbReference>
<dbReference type="InterPro" id="IPR036259">
    <property type="entry name" value="MFS_trans_sf"/>
</dbReference>
<dbReference type="PANTHER" id="PTHR23513:SF6">
    <property type="entry name" value="MAJOR FACILITATOR SUPERFAMILY ASSOCIATED DOMAIN-CONTAINING PROTEIN"/>
    <property type="match status" value="1"/>
</dbReference>
<feature type="transmembrane region" description="Helical" evidence="6">
    <location>
        <begin position="272"/>
        <end position="295"/>
    </location>
</feature>
<dbReference type="Gene3D" id="1.20.1250.20">
    <property type="entry name" value="MFS general substrate transporter like domains"/>
    <property type="match status" value="1"/>
</dbReference>
<feature type="transmembrane region" description="Helical" evidence="6">
    <location>
        <begin position="412"/>
        <end position="434"/>
    </location>
</feature>
<feature type="transmembrane region" description="Helical" evidence="6">
    <location>
        <begin position="186"/>
        <end position="205"/>
    </location>
</feature>
<keyword evidence="5 6" id="KW-0472">Membrane</keyword>
<reference evidence="7" key="1">
    <citation type="submission" date="2015-04" db="EMBL/GenBank/DDBJ databases">
        <title>The genome sequence of the plant pathogenic Rhizarian Plasmodiophora brassicae reveals insights in its biotrophic life cycle and the origin of chitin synthesis.</title>
        <authorList>
            <person name="Schwelm A."/>
            <person name="Fogelqvist J."/>
            <person name="Knaust A."/>
            <person name="Julke S."/>
            <person name="Lilja T."/>
            <person name="Dhandapani V."/>
            <person name="Bonilla-Rosso G."/>
            <person name="Karlsson M."/>
            <person name="Shevchenko A."/>
            <person name="Choi S.R."/>
            <person name="Kim H.G."/>
            <person name="Park J.Y."/>
            <person name="Lim Y.P."/>
            <person name="Ludwig-Muller J."/>
            <person name="Dixelius C."/>
        </authorList>
    </citation>
    <scope>NUCLEOTIDE SEQUENCE</scope>
    <source>
        <tissue evidence="7">Potato root galls</tissue>
    </source>
</reference>
<evidence type="ECO:0000256" key="3">
    <source>
        <dbReference type="ARBA" id="ARBA00022692"/>
    </source>
</evidence>
<evidence type="ECO:0000256" key="1">
    <source>
        <dbReference type="ARBA" id="ARBA00004651"/>
    </source>
</evidence>
<dbReference type="GO" id="GO:0022857">
    <property type="term" value="F:transmembrane transporter activity"/>
    <property type="evidence" value="ECO:0007669"/>
    <property type="project" value="InterPro"/>
</dbReference>
<feature type="transmembrane region" description="Helical" evidence="6">
    <location>
        <begin position="27"/>
        <end position="49"/>
    </location>
</feature>
<evidence type="ECO:0000256" key="5">
    <source>
        <dbReference type="ARBA" id="ARBA00023136"/>
    </source>
</evidence>
<dbReference type="GO" id="GO:0005886">
    <property type="term" value="C:plasma membrane"/>
    <property type="evidence" value="ECO:0007669"/>
    <property type="project" value="UniProtKB-SubCell"/>
</dbReference>
<dbReference type="AlphaFoldDB" id="A0A0H5QXA5"/>
<evidence type="ECO:0008006" key="8">
    <source>
        <dbReference type="Google" id="ProtNLM"/>
    </source>
</evidence>
<sequence>TPGTFVLRNFSTMGGDYPRMMPSQSFWMIWASQMFSLLGTDITRFSLNLWAFNNSKNISEFAWLTLFSEVPALVLSPLSGYIVDRLPRKTTIMISDLLSAASNVMLLVLYQTNSMSIHHLYLAQMVQSLCSSLQWPAFISTMTLIVPKNDLVRYGAFNETVPALVMIVSPTLASAILVYANNDLSFIFGIELISFLLGFIIMWFARIPSPSESSSQSDLPNIRRAVLEPLYFFLAHPPLYMLLGYLFLTSFAASVNQVLLTPFMLSFSDKSALGLVLSASGIGSVVGSALVGIFGGPSNQTLGVLVPSILQGLLLAISGLARAPIPLIVVGFAYMTFIPTARLCRQSIFQRKTPPSMQGRVFSIQRATRQFSLLLASLISGPLVNRVNSLMSSPSSIQSTVDTIVGAGDERAIAVIFIILGITVSVVSVIGVMYSPFRNLESQIHDYIPANGDKTE</sequence>
<feature type="transmembrane region" description="Helical" evidence="6">
    <location>
        <begin position="61"/>
        <end position="83"/>
    </location>
</feature>
<evidence type="ECO:0000256" key="6">
    <source>
        <dbReference type="SAM" id="Phobius"/>
    </source>
</evidence>
<dbReference type="CDD" id="cd06173">
    <property type="entry name" value="MFS_MefA_like"/>
    <property type="match status" value="1"/>
</dbReference>
<dbReference type="InterPro" id="IPR011701">
    <property type="entry name" value="MFS"/>
</dbReference>
<evidence type="ECO:0000313" key="7">
    <source>
        <dbReference type="EMBL" id="CRZ06246.1"/>
    </source>
</evidence>
<name>A0A0H5QXA5_9EUKA</name>
<dbReference type="PANTHER" id="PTHR23513">
    <property type="entry name" value="INTEGRAL MEMBRANE EFFLUX PROTEIN-RELATED"/>
    <property type="match status" value="1"/>
</dbReference>
<proteinExistence type="predicted"/>
<keyword evidence="4 6" id="KW-1133">Transmembrane helix</keyword>
<feature type="transmembrane region" description="Helical" evidence="6">
    <location>
        <begin position="302"/>
        <end position="321"/>
    </location>
</feature>